<evidence type="ECO:0000256" key="6">
    <source>
        <dbReference type="ARBA" id="ARBA00022989"/>
    </source>
</evidence>
<feature type="domain" description="Disease resistance R13L4/SHOC-2-like LRR" evidence="10">
    <location>
        <begin position="199"/>
        <end position="401"/>
    </location>
</feature>
<name>A0AAD4S5U1_9MAGN</name>
<dbReference type="InterPro" id="IPR032675">
    <property type="entry name" value="LRR_dom_sf"/>
</dbReference>
<keyword evidence="2" id="KW-0433">Leucine-rich repeat</keyword>
<dbReference type="Proteomes" id="UP001202328">
    <property type="component" value="Unassembled WGS sequence"/>
</dbReference>
<dbReference type="FunFam" id="3.80.10.10:FF:000095">
    <property type="entry name" value="LRR receptor-like serine/threonine-protein kinase GSO1"/>
    <property type="match status" value="2"/>
</dbReference>
<dbReference type="SUPFAM" id="SSF52047">
    <property type="entry name" value="RNI-like"/>
    <property type="match status" value="1"/>
</dbReference>
<evidence type="ECO:0000256" key="1">
    <source>
        <dbReference type="ARBA" id="ARBA00004167"/>
    </source>
</evidence>
<keyword evidence="4 8" id="KW-0732">Signal</keyword>
<dbReference type="GO" id="GO:0016020">
    <property type="term" value="C:membrane"/>
    <property type="evidence" value="ECO:0007669"/>
    <property type="project" value="UniProtKB-SubCell"/>
</dbReference>
<comment type="subcellular location">
    <subcellularLocation>
        <location evidence="1">Membrane</location>
        <topology evidence="1">Single-pass membrane protein</topology>
    </subcellularLocation>
</comment>
<protein>
    <recommendedName>
        <fullName evidence="13">Leucine-rich repeat-containing N-terminal plant-type domain-containing protein</fullName>
    </recommendedName>
</protein>
<dbReference type="InterPro" id="IPR055414">
    <property type="entry name" value="LRR_R13L4/SHOC2-like"/>
</dbReference>
<feature type="chain" id="PRO_5042196033" description="Leucine-rich repeat-containing N-terminal plant-type domain-containing protein" evidence="8">
    <location>
        <begin position="26"/>
        <end position="568"/>
    </location>
</feature>
<keyword evidence="6" id="KW-1133">Transmembrane helix</keyword>
<dbReference type="Gene3D" id="3.80.10.10">
    <property type="entry name" value="Ribonuclease Inhibitor"/>
    <property type="match status" value="3"/>
</dbReference>
<keyword evidence="12" id="KW-1185">Reference proteome</keyword>
<dbReference type="Pfam" id="PF08263">
    <property type="entry name" value="LRRNT_2"/>
    <property type="match status" value="1"/>
</dbReference>
<evidence type="ECO:0000256" key="3">
    <source>
        <dbReference type="ARBA" id="ARBA00022692"/>
    </source>
</evidence>
<reference evidence="11" key="1">
    <citation type="submission" date="2022-04" db="EMBL/GenBank/DDBJ databases">
        <title>A functionally conserved STORR gene fusion in Papaver species that diverged 16.8 million years ago.</title>
        <authorList>
            <person name="Catania T."/>
        </authorList>
    </citation>
    <scope>NUCLEOTIDE SEQUENCE</scope>
    <source>
        <strain evidence="11">S-188037</strain>
    </source>
</reference>
<dbReference type="Pfam" id="PF23598">
    <property type="entry name" value="LRR_14"/>
    <property type="match status" value="1"/>
</dbReference>
<dbReference type="EMBL" id="JAJJMB010014260">
    <property type="protein sequence ID" value="KAI3861515.1"/>
    <property type="molecule type" value="Genomic_DNA"/>
</dbReference>
<dbReference type="PANTHER" id="PTHR48060:SF21">
    <property type="entry name" value="L DOMAIN-LIKE PROTEIN"/>
    <property type="match status" value="1"/>
</dbReference>
<dbReference type="AlphaFoldDB" id="A0AAD4S5U1"/>
<evidence type="ECO:0000313" key="11">
    <source>
        <dbReference type="EMBL" id="KAI3861515.1"/>
    </source>
</evidence>
<dbReference type="InterPro" id="IPR013210">
    <property type="entry name" value="LRR_N_plant-typ"/>
</dbReference>
<dbReference type="PROSITE" id="PS51450">
    <property type="entry name" value="LRR"/>
    <property type="match status" value="1"/>
</dbReference>
<feature type="domain" description="Leucine-rich repeat-containing N-terminal plant-type" evidence="9">
    <location>
        <begin position="34"/>
        <end position="73"/>
    </location>
</feature>
<sequence>MAFNANTKTSSFLVLICFLTFSLHATTTEACHRTDRRALLDFKSKITLDQYNLLQTWNQSTDCCIKWEGITCDANDRVVNVSRNGISNDEDNPNDIFMMGTISPSLGKLKFLRVLDLSFLKNLEGTIPSELGKLYHLTSLLLNGSIPASFQNLRKLNKLYIRQNLLSGTVPSNVFQHMFSLSELGLSFNQLSGEIPLSIDKLVSLKKLDLAFNNFSGSIPCTIDFLKKLVYLDLSKNQISGSIPTSIGELSKLTLLHLDQNSLSGSIPSISKLTVLESCKLPTSVGNLTNLIRLSAKNNRLTCKIPPSLSNLINLLSLDLSRNGLSGPIPSELVKLNSKLETLDLSFNPLSLVTVPTGTGLFELPEWLSSTSLFFLDVSSNRLAGKLPTWIAKMKNLHTLNVSNNGFHSDIPIEFKNLGGLGVLDLHRNNFTGGLGTIFAVSGRFGYTFIDLSYNMFVGRIDNDIGNLEAMTFLQTLVLSNNRLGGWIPKSLGKFSFLNTLKLDKNEFMGTIPAELSSISRITSIVLSHNELTGIDRKIPPHNKPFPAASFVGNSGLCDSPLPPCKTA</sequence>
<dbReference type="InterPro" id="IPR053211">
    <property type="entry name" value="DNA_repair-toleration"/>
</dbReference>
<evidence type="ECO:0000313" key="12">
    <source>
        <dbReference type="Proteomes" id="UP001202328"/>
    </source>
</evidence>
<keyword evidence="3" id="KW-0812">Transmembrane</keyword>
<evidence type="ECO:0000256" key="8">
    <source>
        <dbReference type="SAM" id="SignalP"/>
    </source>
</evidence>
<evidence type="ECO:0000256" key="2">
    <source>
        <dbReference type="ARBA" id="ARBA00022614"/>
    </source>
</evidence>
<dbReference type="InterPro" id="IPR003591">
    <property type="entry name" value="Leu-rich_rpt_typical-subtyp"/>
</dbReference>
<proteinExistence type="predicted"/>
<dbReference type="SMART" id="SM00369">
    <property type="entry name" value="LRR_TYP"/>
    <property type="match status" value="8"/>
</dbReference>
<dbReference type="PANTHER" id="PTHR48060">
    <property type="entry name" value="DNA DAMAGE-REPAIR/TOLERATION PROTEIN DRT100"/>
    <property type="match status" value="1"/>
</dbReference>
<evidence type="ECO:0000256" key="5">
    <source>
        <dbReference type="ARBA" id="ARBA00022737"/>
    </source>
</evidence>
<evidence type="ECO:0000256" key="4">
    <source>
        <dbReference type="ARBA" id="ARBA00022729"/>
    </source>
</evidence>
<evidence type="ECO:0000259" key="9">
    <source>
        <dbReference type="Pfam" id="PF08263"/>
    </source>
</evidence>
<keyword evidence="7" id="KW-0472">Membrane</keyword>
<feature type="signal peptide" evidence="8">
    <location>
        <begin position="1"/>
        <end position="25"/>
    </location>
</feature>
<organism evidence="11 12">
    <name type="scientific">Papaver atlanticum</name>
    <dbReference type="NCBI Taxonomy" id="357466"/>
    <lineage>
        <taxon>Eukaryota</taxon>
        <taxon>Viridiplantae</taxon>
        <taxon>Streptophyta</taxon>
        <taxon>Embryophyta</taxon>
        <taxon>Tracheophyta</taxon>
        <taxon>Spermatophyta</taxon>
        <taxon>Magnoliopsida</taxon>
        <taxon>Ranunculales</taxon>
        <taxon>Papaveraceae</taxon>
        <taxon>Papaveroideae</taxon>
        <taxon>Papaver</taxon>
    </lineage>
</organism>
<dbReference type="SMART" id="SM00365">
    <property type="entry name" value="LRR_SD22"/>
    <property type="match status" value="5"/>
</dbReference>
<gene>
    <name evidence="11" type="ORF">MKW98_000467</name>
</gene>
<comment type="caution">
    <text evidence="11">The sequence shown here is derived from an EMBL/GenBank/DDBJ whole genome shotgun (WGS) entry which is preliminary data.</text>
</comment>
<dbReference type="InterPro" id="IPR001611">
    <property type="entry name" value="Leu-rich_rpt"/>
</dbReference>
<evidence type="ECO:0000259" key="10">
    <source>
        <dbReference type="Pfam" id="PF23598"/>
    </source>
</evidence>
<dbReference type="Pfam" id="PF00560">
    <property type="entry name" value="LRR_1"/>
    <property type="match status" value="1"/>
</dbReference>
<evidence type="ECO:0000256" key="7">
    <source>
        <dbReference type="ARBA" id="ARBA00023136"/>
    </source>
</evidence>
<accession>A0AAD4S5U1</accession>
<keyword evidence="5" id="KW-0677">Repeat</keyword>
<evidence type="ECO:0008006" key="13">
    <source>
        <dbReference type="Google" id="ProtNLM"/>
    </source>
</evidence>